<gene>
    <name evidence="3" type="ORF">D8674_020350</name>
</gene>
<comment type="caution">
    <text evidence="3">The sequence shown here is derived from an EMBL/GenBank/DDBJ whole genome shotgun (WGS) entry which is preliminary data.</text>
</comment>
<evidence type="ECO:0000313" key="3">
    <source>
        <dbReference type="EMBL" id="KAB2626732.1"/>
    </source>
</evidence>
<organism evidence="3 4">
    <name type="scientific">Pyrus ussuriensis x Pyrus communis</name>
    <dbReference type="NCBI Taxonomy" id="2448454"/>
    <lineage>
        <taxon>Eukaryota</taxon>
        <taxon>Viridiplantae</taxon>
        <taxon>Streptophyta</taxon>
        <taxon>Embryophyta</taxon>
        <taxon>Tracheophyta</taxon>
        <taxon>Spermatophyta</taxon>
        <taxon>Magnoliopsida</taxon>
        <taxon>eudicotyledons</taxon>
        <taxon>Gunneridae</taxon>
        <taxon>Pentapetalae</taxon>
        <taxon>rosids</taxon>
        <taxon>fabids</taxon>
        <taxon>Rosales</taxon>
        <taxon>Rosaceae</taxon>
        <taxon>Amygdaloideae</taxon>
        <taxon>Maleae</taxon>
        <taxon>Pyrus</taxon>
    </lineage>
</organism>
<feature type="domain" description="Aminotransferase-like plant mobile" evidence="2">
    <location>
        <begin position="172"/>
        <end position="235"/>
    </location>
</feature>
<sequence>MFSLCARASNYLLLFALPSDKISTHKCTIAYGRCKDKNSITNETRTRVQMQETACVIVAGLRTILVFFAISNTITILTKEGDLQDRGTTLKLYAPLTSPKGKSSVKISSPIQFWYWDAMKYKKPSKKSGCNKTTKPKGDSNPSGVIGSARRYSPTELKVFEDLGTSEHMEESYLAAFLACWLCKFVFSEDNVNLIRPGVFKVASKMAAGEYFSLAILVLANMYNGLSIVSNSTSIEDRVAVLPYHYVYDKSGPSSSTLAKLGPLMKKYSGVLFAKSFDDLQAHAFLEVVKV</sequence>
<dbReference type="OrthoDB" id="910577at2759"/>
<dbReference type="Pfam" id="PF10536">
    <property type="entry name" value="PMD"/>
    <property type="match status" value="1"/>
</dbReference>
<dbReference type="EMBL" id="SMOL01000157">
    <property type="protein sequence ID" value="KAB2626732.1"/>
    <property type="molecule type" value="Genomic_DNA"/>
</dbReference>
<dbReference type="Proteomes" id="UP000327157">
    <property type="component" value="Chromosome 2"/>
</dbReference>
<evidence type="ECO:0000256" key="1">
    <source>
        <dbReference type="SAM" id="MobiDB-lite"/>
    </source>
</evidence>
<evidence type="ECO:0000313" key="4">
    <source>
        <dbReference type="Proteomes" id="UP000327157"/>
    </source>
</evidence>
<evidence type="ECO:0000259" key="2">
    <source>
        <dbReference type="Pfam" id="PF10536"/>
    </source>
</evidence>
<dbReference type="AlphaFoldDB" id="A0A5N5HKR2"/>
<name>A0A5N5HKR2_9ROSA</name>
<reference evidence="4" key="2">
    <citation type="submission" date="2019-10" db="EMBL/GenBank/DDBJ databases">
        <title>A de novo genome assembly of a pear dwarfing rootstock.</title>
        <authorList>
            <person name="Wang F."/>
            <person name="Wang J."/>
            <person name="Li S."/>
            <person name="Zhang Y."/>
            <person name="Fang M."/>
            <person name="Ma L."/>
            <person name="Zhao Y."/>
            <person name="Jiang S."/>
        </authorList>
    </citation>
    <scope>NUCLEOTIDE SEQUENCE [LARGE SCALE GENOMIC DNA]</scope>
</reference>
<accession>A0A5N5HKR2</accession>
<protein>
    <recommendedName>
        <fullName evidence="2">Aminotransferase-like plant mobile domain-containing protein</fullName>
    </recommendedName>
</protein>
<reference evidence="3 4" key="3">
    <citation type="submission" date="2019-11" db="EMBL/GenBank/DDBJ databases">
        <title>A de novo genome assembly of a pear dwarfing rootstock.</title>
        <authorList>
            <person name="Wang F."/>
            <person name="Wang J."/>
            <person name="Li S."/>
            <person name="Zhang Y."/>
            <person name="Fang M."/>
            <person name="Ma L."/>
            <person name="Zhao Y."/>
            <person name="Jiang S."/>
        </authorList>
    </citation>
    <scope>NUCLEOTIDE SEQUENCE [LARGE SCALE GENOMIC DNA]</scope>
    <source>
        <strain evidence="3">S2</strain>
        <tissue evidence="3">Leaf</tissue>
    </source>
</reference>
<feature type="region of interest" description="Disordered" evidence="1">
    <location>
        <begin position="124"/>
        <end position="149"/>
    </location>
</feature>
<dbReference type="PANTHER" id="PTHR36607">
    <property type="entry name" value="1,2-DIHYDROXY-3-KETO-5-METHYLTHIOPENTENE DIOXYGENASE 4"/>
    <property type="match status" value="1"/>
</dbReference>
<proteinExistence type="predicted"/>
<dbReference type="InterPro" id="IPR019557">
    <property type="entry name" value="AminoTfrase-like_pln_mobile"/>
</dbReference>
<keyword evidence="4" id="KW-1185">Reference proteome</keyword>
<reference evidence="3 4" key="1">
    <citation type="submission" date="2019-09" db="EMBL/GenBank/DDBJ databases">
        <authorList>
            <person name="Ou C."/>
        </authorList>
    </citation>
    <scope>NUCLEOTIDE SEQUENCE [LARGE SCALE GENOMIC DNA]</scope>
    <source>
        <strain evidence="3">S2</strain>
        <tissue evidence="3">Leaf</tissue>
    </source>
</reference>
<dbReference type="PANTHER" id="PTHR36607:SF20">
    <property type="entry name" value="AMINOTRANSFERASE-LIKE PLANT MOBILE DOMAIN-CONTAINING PROTEIN"/>
    <property type="match status" value="1"/>
</dbReference>